<dbReference type="InterPro" id="IPR011907">
    <property type="entry name" value="RNase_III"/>
</dbReference>
<keyword evidence="8" id="KW-0690">Ribosome biogenesis</keyword>
<feature type="domain" description="RNase III" evidence="26">
    <location>
        <begin position="814"/>
        <end position="937"/>
    </location>
</feature>
<comment type="catalytic activity">
    <reaction evidence="1">
        <text>Endonucleolytic cleavage to 5'-phosphomonoester.</text>
        <dbReference type="EC" id="3.1.26.3"/>
    </reaction>
</comment>
<protein>
    <recommendedName>
        <fullName evidence="7">Ribonuclease 3</fullName>
        <ecNumber evidence="6">3.1.26.3</ecNumber>
    </recommendedName>
    <alternativeName>
        <fullName evidence="19">Ribonuclease III</fullName>
    </alternativeName>
    <alternativeName>
        <fullName evidence="21 22">protein Drosha</fullName>
    </alternativeName>
</protein>
<dbReference type="Pfam" id="PF00035">
    <property type="entry name" value="dsrm"/>
    <property type="match status" value="1"/>
</dbReference>
<feature type="region of interest" description="Disordered" evidence="24">
    <location>
        <begin position="1138"/>
        <end position="1190"/>
    </location>
</feature>
<reference evidence="27" key="1">
    <citation type="submission" date="2017-02" db="EMBL/GenBank/DDBJ databases">
        <title>Identification of the RNA interference machinery core gene in Artemia.</title>
        <authorList>
            <person name="Nguyen D.V."/>
            <person name="Christiaens O."/>
            <person name="De Vos S."/>
            <person name="Smagghe G."/>
            <person name="Bossier P."/>
        </authorList>
    </citation>
    <scope>NUCLEOTIDE SEQUENCE</scope>
</reference>
<dbReference type="GO" id="GO:0003723">
    <property type="term" value="F:RNA binding"/>
    <property type="evidence" value="ECO:0007669"/>
    <property type="project" value="UniProtKB-UniRule"/>
</dbReference>
<evidence type="ECO:0000256" key="20">
    <source>
        <dbReference type="ARBA" id="ARBA00060285"/>
    </source>
</evidence>
<dbReference type="PANTHER" id="PTHR11207">
    <property type="entry name" value="RIBONUCLEASE III"/>
    <property type="match status" value="1"/>
</dbReference>
<dbReference type="GO" id="GO:0046872">
    <property type="term" value="F:metal ion binding"/>
    <property type="evidence" value="ECO:0007669"/>
    <property type="project" value="UniProtKB-KW"/>
</dbReference>
<feature type="region of interest" description="Disordered" evidence="24">
    <location>
        <begin position="1269"/>
        <end position="1304"/>
    </location>
</feature>
<dbReference type="SMART" id="SM00358">
    <property type="entry name" value="DSRM"/>
    <property type="match status" value="1"/>
</dbReference>
<proteinExistence type="evidence at transcript level"/>
<keyword evidence="14" id="KW-0460">Magnesium</keyword>
<dbReference type="InterPro" id="IPR036389">
    <property type="entry name" value="RNase_III_sf"/>
</dbReference>
<dbReference type="Pfam" id="PF00636">
    <property type="entry name" value="Ribonuclease_3"/>
    <property type="match status" value="1"/>
</dbReference>
<evidence type="ECO:0000256" key="11">
    <source>
        <dbReference type="ARBA" id="ARBA00022737"/>
    </source>
</evidence>
<accession>A0A1S6YJI7</accession>
<keyword evidence="16" id="KW-0221">Differentiation</keyword>
<evidence type="ECO:0000256" key="13">
    <source>
        <dbReference type="ARBA" id="ARBA00022801"/>
    </source>
</evidence>
<feature type="region of interest" description="Disordered" evidence="24">
    <location>
        <begin position="185"/>
        <end position="207"/>
    </location>
</feature>
<dbReference type="EMBL" id="KY609159">
    <property type="protein sequence ID" value="AQX45496.1"/>
    <property type="molecule type" value="mRNA"/>
</dbReference>
<comment type="cofactor">
    <cofactor evidence="3">
        <name>Mg(2+)</name>
        <dbReference type="ChEBI" id="CHEBI:18420"/>
    </cofactor>
</comment>
<feature type="domain" description="RNase III" evidence="26">
    <location>
        <begin position="582"/>
        <end position="762"/>
    </location>
</feature>
<evidence type="ECO:0000256" key="14">
    <source>
        <dbReference type="ARBA" id="ARBA00022842"/>
    </source>
</evidence>
<dbReference type="InterPro" id="IPR044442">
    <property type="entry name" value="RNAse_III_DSRM__animal"/>
</dbReference>
<dbReference type="SMART" id="SM00535">
    <property type="entry name" value="RIBOc"/>
    <property type="match status" value="2"/>
</dbReference>
<dbReference type="Pfam" id="PF26050">
    <property type="entry name" value="Helical_CED_Drosha"/>
    <property type="match status" value="1"/>
</dbReference>
<evidence type="ECO:0000256" key="4">
    <source>
        <dbReference type="ARBA" id="ARBA00004123"/>
    </source>
</evidence>
<dbReference type="GO" id="GO:0006364">
    <property type="term" value="P:rRNA processing"/>
    <property type="evidence" value="ECO:0007669"/>
    <property type="project" value="InterPro"/>
</dbReference>
<evidence type="ECO:0000256" key="10">
    <source>
        <dbReference type="ARBA" id="ARBA00022723"/>
    </source>
</evidence>
<evidence type="ECO:0000256" key="8">
    <source>
        <dbReference type="ARBA" id="ARBA00022517"/>
    </source>
</evidence>
<dbReference type="PANTHER" id="PTHR11207:SF0">
    <property type="entry name" value="RIBONUCLEASE 3"/>
    <property type="match status" value="1"/>
</dbReference>
<evidence type="ECO:0000256" key="1">
    <source>
        <dbReference type="ARBA" id="ARBA00000109"/>
    </source>
</evidence>
<dbReference type="GO" id="GO:0004525">
    <property type="term" value="F:ribonuclease III activity"/>
    <property type="evidence" value="ECO:0007669"/>
    <property type="project" value="UniProtKB-EC"/>
</dbReference>
<dbReference type="InterPro" id="IPR000999">
    <property type="entry name" value="RNase_III_dom"/>
</dbReference>
<dbReference type="GO" id="GO:0031053">
    <property type="term" value="P:primary miRNA processing"/>
    <property type="evidence" value="ECO:0007669"/>
    <property type="project" value="TreeGrafter"/>
</dbReference>
<dbReference type="Gene3D" id="1.10.1520.10">
    <property type="entry name" value="Ribonuclease III domain"/>
    <property type="match status" value="2"/>
</dbReference>
<evidence type="ECO:0000256" key="6">
    <source>
        <dbReference type="ARBA" id="ARBA00012177"/>
    </source>
</evidence>
<keyword evidence="18" id="KW-0539">Nucleus</keyword>
<dbReference type="InterPro" id="IPR058938">
    <property type="entry name" value="Helical_CED_Drosha"/>
</dbReference>
<feature type="region of interest" description="Disordered" evidence="24">
    <location>
        <begin position="22"/>
        <end position="75"/>
    </location>
</feature>
<dbReference type="GO" id="GO:0070877">
    <property type="term" value="C:microprocessor complex"/>
    <property type="evidence" value="ECO:0007669"/>
    <property type="project" value="TreeGrafter"/>
</dbReference>
<dbReference type="SUPFAM" id="SSF54768">
    <property type="entry name" value="dsRNA-binding domain-like"/>
    <property type="match status" value="1"/>
</dbReference>
<dbReference type="InterPro" id="IPR014720">
    <property type="entry name" value="dsRBD_dom"/>
</dbReference>
<evidence type="ECO:0000259" key="26">
    <source>
        <dbReference type="PROSITE" id="PS50142"/>
    </source>
</evidence>
<evidence type="ECO:0000256" key="9">
    <source>
        <dbReference type="ARBA" id="ARBA00022722"/>
    </source>
</evidence>
<evidence type="ECO:0000256" key="5">
    <source>
        <dbReference type="ARBA" id="ARBA00010183"/>
    </source>
</evidence>
<dbReference type="FunFam" id="1.10.1520.10:FF:000002">
    <property type="entry name" value="Drosha ribonuclease III"/>
    <property type="match status" value="1"/>
</dbReference>
<keyword evidence="12" id="KW-0255">Endonuclease</keyword>
<evidence type="ECO:0000256" key="18">
    <source>
        <dbReference type="ARBA" id="ARBA00023242"/>
    </source>
</evidence>
<evidence type="ECO:0000256" key="22">
    <source>
        <dbReference type="ARBA" id="ARBA00083702"/>
    </source>
</evidence>
<comment type="cofactor">
    <cofactor evidence="2">
        <name>Mn(2+)</name>
        <dbReference type="ChEBI" id="CHEBI:29035"/>
    </cofactor>
</comment>
<evidence type="ECO:0000256" key="16">
    <source>
        <dbReference type="ARBA" id="ARBA00023156"/>
    </source>
</evidence>
<evidence type="ECO:0000256" key="23">
    <source>
        <dbReference type="PROSITE-ProRule" id="PRU00266"/>
    </source>
</evidence>
<evidence type="ECO:0000256" key="15">
    <source>
        <dbReference type="ARBA" id="ARBA00022884"/>
    </source>
</evidence>
<keyword evidence="17" id="KW-0464">Manganese</keyword>
<dbReference type="Pfam" id="PF14622">
    <property type="entry name" value="Ribonucleas_3_3"/>
    <property type="match status" value="1"/>
</dbReference>
<keyword evidence="15 23" id="KW-0694">RNA-binding</keyword>
<evidence type="ECO:0000256" key="3">
    <source>
        <dbReference type="ARBA" id="ARBA00001946"/>
    </source>
</evidence>
<dbReference type="GO" id="GO:0007506">
    <property type="term" value="P:gonadal mesoderm development"/>
    <property type="evidence" value="ECO:0007669"/>
    <property type="project" value="UniProtKB-KW"/>
</dbReference>
<gene>
    <name evidence="27" type="primary">Drosha</name>
</gene>
<organism evidence="27">
    <name type="scientific">Artemia franciscana</name>
    <name type="common">Brine shrimp</name>
    <name type="synonym">Artemia sanfranciscana</name>
    <dbReference type="NCBI Taxonomy" id="6661"/>
    <lineage>
        <taxon>Eukaryota</taxon>
        <taxon>Metazoa</taxon>
        <taxon>Ecdysozoa</taxon>
        <taxon>Arthropoda</taxon>
        <taxon>Crustacea</taxon>
        <taxon>Branchiopoda</taxon>
        <taxon>Anostraca</taxon>
        <taxon>Artemiidae</taxon>
        <taxon>Artemia</taxon>
    </lineage>
</organism>
<feature type="domain" description="DRBM" evidence="25">
    <location>
        <begin position="964"/>
        <end position="1039"/>
    </location>
</feature>
<keyword evidence="10" id="KW-0479">Metal-binding</keyword>
<comment type="subcellular location">
    <subcellularLocation>
        <location evidence="4">Nucleus</location>
    </subcellularLocation>
</comment>
<keyword evidence="13" id="KW-0378">Hydrolase</keyword>
<dbReference type="CDD" id="cd19877">
    <property type="entry name" value="DSRM_RNAse_III_meta_like"/>
    <property type="match status" value="1"/>
</dbReference>
<evidence type="ECO:0000256" key="21">
    <source>
        <dbReference type="ARBA" id="ARBA00078955"/>
    </source>
</evidence>
<feature type="compositionally biased region" description="Basic and acidic residues" evidence="24">
    <location>
        <begin position="1285"/>
        <end position="1295"/>
    </location>
</feature>
<dbReference type="CDD" id="cd00593">
    <property type="entry name" value="RIBOc"/>
    <property type="match status" value="2"/>
</dbReference>
<dbReference type="FunFam" id="3.30.160.20:FF:000012">
    <property type="entry name" value="Drosha ribonuclease III"/>
    <property type="match status" value="1"/>
</dbReference>
<feature type="compositionally biased region" description="Polar residues" evidence="24">
    <location>
        <begin position="59"/>
        <end position="75"/>
    </location>
</feature>
<keyword evidence="11" id="KW-0677">Repeat</keyword>
<dbReference type="PROSITE" id="PS50137">
    <property type="entry name" value="DS_RBD"/>
    <property type="match status" value="1"/>
</dbReference>
<evidence type="ECO:0000259" key="25">
    <source>
        <dbReference type="PROSITE" id="PS50137"/>
    </source>
</evidence>
<dbReference type="EC" id="3.1.26.3" evidence="6"/>
<sequence length="1358" mass="155729">MEEQRGSKGPIPLMSLDLAPCETPDSIPSPACKTQSSCCLPPKTKSVRSLNDIKKSNRNSETTPSRVSSKSGNSDAWIENLSNSRRNYNRFLDRNSDEMMNLLEDLSSLSVEEIISQETKTWTRTCPADLYYERTSGRTMVATQKLKDLCSRFYSEIIAPGVEARKAWPSTSKPFTKIRKCTASCKGDKHDHSSDSSGTESEDGEFVDEKDKVINELNKKQNHPFRLHLELWHNEAGETNEGPICKCSLKSRRTGIRHNIFVGETTIPKCDPFSNCIDKLYQYRVTLSPPTNFLVKYPTIISHDNHEFIFEGFSLLSHFPIPQLPTCKVIRFNIEYTIIYIEEKLPENYTIRELDLVSEFLFKEILELYDFDLFGPGENKGCPQFHIMPRFVRDLEDNGKEILSMNKVLSYFIRSRSLLVEPENLQEYLAMSPKNWQRYAEEFKEMIATKPGMRPNAVRVDQLDRDQLEPGKTTFPAIVHLALRHPQLSYAGNPEYQKTWREYVKYRHLLANMPKPLQKDKEKLNDIEKKLVALRSASSMKRDVTIAVSAEGFYTTGIMTDMVQHALLLPVLIGHFRIHRSLGYLEDSIGYKFKTRALLQLALTHPSYRENYGTNPDHARNSLTNCGIRQPQYGDRKIHYQNMRKRGINTLIHIMARFGKHEATESRVTHNERLEFLGDAVVEFVSSIHLFFMFPDVEEGGLATYRAAIVQNQHLAVLARKMALDHFMLYAHGSDLCHDLELRHAMANCFEALMGALFLDGGWEVADRVFAKVFHMDDPRLYSVWTNLLPHPLQEQEPQGDRHLISSYPVLQRLVQFEEATGIRFKHIRLLARAFTDRSIGINNLTLGSNQRMEFLGDTVLQLIASEYLYKHFPDHHEGHLSLLRSSLVNNRTQAVVCDDLGMTKYAQYKIPKTEVKVKDKADLLESFLGAIYVDQGLESCIVFCNVCFFPRLQSFILNQEWNDPKSKLQQCCLTLRTIGAGEPDIPQYKVIQTKGPTNTRIYTVAVYFRGRRLSKASGLSIQSAEMQAATLALENCEELLPQLQYQKQVMSKSLKVQKINKDEVLLDYDTERVHYKGVVEDEDSDNDFFSDKTDVDNRSYGRVNKDRRTARLDNKKPESKRGRILDHTDKFVKKFVGKKGQNRSPYRRQLLDSTQSRRGKRRRRTDSSDSNDEALSLLQGVSRVGTDPKDASIKIPQVNIESEVSLRQSNKCLDSGGVIFIEEKQFYRRGETTSKDIVSCTSEYKRKSLWSTESPSKLVQYSDSDCELSPVSDSELDSVQLESSDSRGAEKDEPNQSLRFLKKNTHRDLDRNTLRNDHIYSDLRDGELKEDSTSAENTSDFRPCVYLSDLSEGEILD</sequence>
<dbReference type="SUPFAM" id="SSF69065">
    <property type="entry name" value="RNase III domain-like"/>
    <property type="match status" value="2"/>
</dbReference>
<dbReference type="GO" id="GO:0031054">
    <property type="term" value="P:pre-miRNA processing"/>
    <property type="evidence" value="ECO:0007669"/>
    <property type="project" value="InterPro"/>
</dbReference>
<evidence type="ECO:0000256" key="19">
    <source>
        <dbReference type="ARBA" id="ARBA00032486"/>
    </source>
</evidence>
<keyword evidence="16" id="KW-0334">Gonadal differentiation</keyword>
<evidence type="ECO:0000256" key="2">
    <source>
        <dbReference type="ARBA" id="ARBA00001936"/>
    </source>
</evidence>
<evidence type="ECO:0000256" key="17">
    <source>
        <dbReference type="ARBA" id="ARBA00023211"/>
    </source>
</evidence>
<evidence type="ECO:0000256" key="7">
    <source>
        <dbReference type="ARBA" id="ARBA00017706"/>
    </source>
</evidence>
<comment type="function">
    <text evidence="20">Executes the initial step of microRNA (miRNA) processing in the nucleus, that is the cleavage of pri-miRNA to release pre-miRNA. Involved in pre-rRNA processing. Cleaves double-strand RNA and does not cleave single-strand RNA. Involved in fertility. Required for the function or synthesis of the let-7 miRNA.</text>
</comment>
<evidence type="ECO:0000313" key="27">
    <source>
        <dbReference type="EMBL" id="AQX45496.1"/>
    </source>
</evidence>
<name>A0A1S6YJI7_ARTSF</name>
<dbReference type="HAMAP" id="MF_00104">
    <property type="entry name" value="RNase_III"/>
    <property type="match status" value="1"/>
</dbReference>
<dbReference type="PROSITE" id="PS00517">
    <property type="entry name" value="RNASE_3_1"/>
    <property type="match status" value="1"/>
</dbReference>
<comment type="similarity">
    <text evidence="5">Belongs to the ribonuclease III family.</text>
</comment>
<dbReference type="Gene3D" id="3.30.160.20">
    <property type="match status" value="1"/>
</dbReference>
<dbReference type="PROSITE" id="PS50142">
    <property type="entry name" value="RNASE_3_2"/>
    <property type="match status" value="2"/>
</dbReference>
<evidence type="ECO:0000256" key="24">
    <source>
        <dbReference type="SAM" id="MobiDB-lite"/>
    </source>
</evidence>
<keyword evidence="9" id="KW-0540">Nuclease</keyword>
<evidence type="ECO:0000256" key="12">
    <source>
        <dbReference type="ARBA" id="ARBA00022759"/>
    </source>
</evidence>